<dbReference type="PRINTS" id="PR01415">
    <property type="entry name" value="ANKYRIN"/>
</dbReference>
<evidence type="ECO:0000313" key="4">
    <source>
        <dbReference type="EMBL" id="JAB60371.1"/>
    </source>
</evidence>
<feature type="non-terminal residue" evidence="4">
    <location>
        <position position="183"/>
    </location>
</feature>
<keyword evidence="2 3" id="KW-0040">ANK repeat</keyword>
<sequence length="183" mass="19788">LNALHLASKDGHVEIVEELLKRGAVVDAATKKGNTALHIASLAGQEEVVKLLVQHGASVNVQSQNGFTPLYMAAQENHDNVVKYLLANGANQSLSTEDGFTPLAVAMQQGHDKVVTVLLENDTRGKIRLPALHIAAKKDDVKAAKLLLEVRPLPLSNFISQPTFFCRTNITQTLPPNPASRLF</sequence>
<dbReference type="Gene3D" id="1.25.40.20">
    <property type="entry name" value="Ankyrin repeat-containing domain"/>
    <property type="match status" value="1"/>
</dbReference>
<dbReference type="EMBL" id="GALX01008095">
    <property type="protein sequence ID" value="JAB60371.1"/>
    <property type="molecule type" value="Transcribed_RNA"/>
</dbReference>
<dbReference type="InterPro" id="IPR002110">
    <property type="entry name" value="Ankyrin_rpt"/>
</dbReference>
<evidence type="ECO:0000256" key="2">
    <source>
        <dbReference type="ARBA" id="ARBA00023043"/>
    </source>
</evidence>
<dbReference type="Pfam" id="PF12796">
    <property type="entry name" value="Ank_2"/>
    <property type="match status" value="1"/>
</dbReference>
<dbReference type="AlphaFoldDB" id="V5I6J1"/>
<dbReference type="SMART" id="SM00248">
    <property type="entry name" value="ANK"/>
    <property type="match status" value="5"/>
</dbReference>
<protein>
    <submittedName>
        <fullName evidence="4">Ankyrin-3</fullName>
    </submittedName>
</protein>
<dbReference type="Pfam" id="PF00023">
    <property type="entry name" value="Ank"/>
    <property type="match status" value="2"/>
</dbReference>
<feature type="repeat" description="ANK" evidence="3">
    <location>
        <begin position="65"/>
        <end position="97"/>
    </location>
</feature>
<reference evidence="4" key="1">
    <citation type="submission" date="2013-07" db="EMBL/GenBank/DDBJ databases">
        <title>Midgut Transcriptome Profiling of Anoplphora glabripennis, a Lignocellulose Degrading, Wood-Boring Cerambycid.</title>
        <authorList>
            <person name="Scully E.D."/>
            <person name="Hoover K."/>
            <person name="Carlson J.E."/>
            <person name="Tien M."/>
            <person name="Geib S.M."/>
        </authorList>
    </citation>
    <scope>NUCLEOTIDE SEQUENCE</scope>
</reference>
<feature type="repeat" description="ANK" evidence="3">
    <location>
        <begin position="98"/>
        <end position="121"/>
    </location>
</feature>
<evidence type="ECO:0000256" key="3">
    <source>
        <dbReference type="PROSITE-ProRule" id="PRU00023"/>
    </source>
</evidence>
<keyword evidence="1" id="KW-0677">Repeat</keyword>
<evidence type="ECO:0000256" key="1">
    <source>
        <dbReference type="ARBA" id="ARBA00022737"/>
    </source>
</evidence>
<proteinExistence type="predicted"/>
<gene>
    <name evidence="4" type="primary">ANK3</name>
</gene>
<organism evidence="4">
    <name type="scientific">Anoplophora glabripennis</name>
    <name type="common">Asian longhorn beetle</name>
    <name type="synonym">Anoplophora nobilis</name>
    <dbReference type="NCBI Taxonomy" id="217634"/>
    <lineage>
        <taxon>Eukaryota</taxon>
        <taxon>Metazoa</taxon>
        <taxon>Ecdysozoa</taxon>
        <taxon>Arthropoda</taxon>
        <taxon>Hexapoda</taxon>
        <taxon>Insecta</taxon>
        <taxon>Pterygota</taxon>
        <taxon>Neoptera</taxon>
        <taxon>Endopterygota</taxon>
        <taxon>Coleoptera</taxon>
        <taxon>Polyphaga</taxon>
        <taxon>Cucujiformia</taxon>
        <taxon>Chrysomeloidea</taxon>
        <taxon>Cerambycidae</taxon>
        <taxon>Lamiinae</taxon>
        <taxon>Lamiini</taxon>
        <taxon>Anoplophora</taxon>
    </lineage>
</organism>
<dbReference type="InterPro" id="IPR036770">
    <property type="entry name" value="Ankyrin_rpt-contain_sf"/>
</dbReference>
<dbReference type="InterPro" id="IPR051637">
    <property type="entry name" value="Ank_repeat_dom-contain_49"/>
</dbReference>
<dbReference type="PROSITE" id="PS50088">
    <property type="entry name" value="ANK_REPEAT"/>
    <property type="match status" value="4"/>
</dbReference>
<feature type="repeat" description="ANK" evidence="3">
    <location>
        <begin position="1"/>
        <end position="31"/>
    </location>
</feature>
<name>V5I6J1_ANOGL</name>
<feature type="non-terminal residue" evidence="4">
    <location>
        <position position="1"/>
    </location>
</feature>
<dbReference type="SUPFAM" id="SSF48403">
    <property type="entry name" value="Ankyrin repeat"/>
    <property type="match status" value="1"/>
</dbReference>
<dbReference type="PANTHER" id="PTHR24180">
    <property type="entry name" value="CYCLIN-DEPENDENT KINASE INHIBITOR 2C-RELATED"/>
    <property type="match status" value="1"/>
</dbReference>
<accession>V5I6J1</accession>
<dbReference type="PANTHER" id="PTHR24180:SF45">
    <property type="entry name" value="POLY [ADP-RIBOSE] POLYMERASE TANKYRASE"/>
    <property type="match status" value="1"/>
</dbReference>
<dbReference type="PROSITE" id="PS50297">
    <property type="entry name" value="ANK_REP_REGION"/>
    <property type="match status" value="4"/>
</dbReference>
<feature type="repeat" description="ANK" evidence="3">
    <location>
        <begin position="32"/>
        <end position="64"/>
    </location>
</feature>